<feature type="transmembrane region" description="Helical" evidence="7">
    <location>
        <begin position="265"/>
        <end position="285"/>
    </location>
</feature>
<evidence type="ECO:0000256" key="2">
    <source>
        <dbReference type="ARBA" id="ARBA00022723"/>
    </source>
</evidence>
<keyword evidence="10" id="KW-1185">Reference proteome</keyword>
<dbReference type="AlphaFoldDB" id="A0A813H8A4"/>
<dbReference type="Gene3D" id="3.40.5.90">
    <property type="entry name" value="CDGSH iron-sulfur domain, mitoNEET-type"/>
    <property type="match status" value="1"/>
</dbReference>
<organism evidence="9 10">
    <name type="scientific">Polarella glacialis</name>
    <name type="common">Dinoflagellate</name>
    <dbReference type="NCBI Taxonomy" id="89957"/>
    <lineage>
        <taxon>Eukaryota</taxon>
        <taxon>Sar</taxon>
        <taxon>Alveolata</taxon>
        <taxon>Dinophyceae</taxon>
        <taxon>Suessiales</taxon>
        <taxon>Suessiaceae</taxon>
        <taxon>Polarella</taxon>
    </lineage>
</organism>
<dbReference type="OrthoDB" id="449252at2759"/>
<evidence type="ECO:0000256" key="1">
    <source>
        <dbReference type="ARBA" id="ARBA00022714"/>
    </source>
</evidence>
<accession>A0A813H8A4</accession>
<sequence>MNHYNTMNHDKYHHVIQYATPGEAKSIKICRCWQSKRFPYCDDTHKVMIEAGDNIGPYVVKINPGKGSARPGANITIFCALDVRRQFRSVCSVTLSLGMLQPITCRQGVRCLAKQRASRLASAALAWLAQQASPTPEASGFTWRLALVVGASLPNLLQASLCVVERRRYCFHLGQRPKASVKGDGKGKVPGITESAWRTGMAILDFRWGYAWVLIFWKLVDIQPFAHSFSGKAELRDYPMMELLDFFEHAQISPEVASAGEDKRYVSVAVVAAFFCVLSAAHLALGASLQCRDFEGYCVIGARGEAASANALRSLARASELGKSPIEFRARWHEDPGDERSLRFYAEICETWSDFKKRWKAIDGTPRVLPVTPHTSVHQLATAVATDQRKVGGVALKLNHKNATVMAIAAKVLATLPHLAQNEEIGCGLVCVLRWPMIEKPEAAKFVYAHVSWRKPEVEKGEKGHDEAGRQVADQKMLNEE</sequence>
<feature type="domain" description="Iron-binding zinc finger CDGSH type" evidence="8">
    <location>
        <begin position="13"/>
        <end position="51"/>
    </location>
</feature>
<reference evidence="9" key="1">
    <citation type="submission" date="2021-02" db="EMBL/GenBank/DDBJ databases">
        <authorList>
            <person name="Dougan E. K."/>
            <person name="Rhodes N."/>
            <person name="Thang M."/>
            <person name="Chan C."/>
        </authorList>
    </citation>
    <scope>NUCLEOTIDE SEQUENCE</scope>
</reference>
<keyword evidence="1" id="KW-0001">2Fe-2S</keyword>
<dbReference type="GO" id="GO:0051537">
    <property type="term" value="F:2 iron, 2 sulfur cluster binding"/>
    <property type="evidence" value="ECO:0007669"/>
    <property type="project" value="UniProtKB-KW"/>
</dbReference>
<keyword evidence="7" id="KW-0812">Transmembrane</keyword>
<keyword evidence="4" id="KW-0411">Iron-sulfur</keyword>
<dbReference type="InterPro" id="IPR042216">
    <property type="entry name" value="MitoNEET_CISD"/>
</dbReference>
<comment type="cofactor">
    <cofactor evidence="5">
        <name>[2Fe-2S] cluster</name>
        <dbReference type="ChEBI" id="CHEBI:190135"/>
    </cofactor>
</comment>
<evidence type="ECO:0000256" key="6">
    <source>
        <dbReference type="SAM" id="MobiDB-lite"/>
    </source>
</evidence>
<keyword evidence="7" id="KW-0472">Membrane</keyword>
<proteinExistence type="predicted"/>
<dbReference type="GO" id="GO:0046872">
    <property type="term" value="F:metal ion binding"/>
    <property type="evidence" value="ECO:0007669"/>
    <property type="project" value="UniProtKB-KW"/>
</dbReference>
<comment type="caution">
    <text evidence="9">The sequence shown here is derived from an EMBL/GenBank/DDBJ whole genome shotgun (WGS) entry which is preliminary data.</text>
</comment>
<feature type="region of interest" description="Disordered" evidence="6">
    <location>
        <begin position="457"/>
        <end position="481"/>
    </location>
</feature>
<evidence type="ECO:0000256" key="4">
    <source>
        <dbReference type="ARBA" id="ARBA00023014"/>
    </source>
</evidence>
<evidence type="ECO:0000256" key="7">
    <source>
        <dbReference type="SAM" id="Phobius"/>
    </source>
</evidence>
<dbReference type="Pfam" id="PF09360">
    <property type="entry name" value="zf-CDGSH"/>
    <property type="match status" value="1"/>
</dbReference>
<dbReference type="GO" id="GO:0005737">
    <property type="term" value="C:cytoplasm"/>
    <property type="evidence" value="ECO:0007669"/>
    <property type="project" value="UniProtKB-ARBA"/>
</dbReference>
<evidence type="ECO:0000313" key="10">
    <source>
        <dbReference type="Proteomes" id="UP000654075"/>
    </source>
</evidence>
<feature type="compositionally biased region" description="Basic and acidic residues" evidence="6">
    <location>
        <begin position="457"/>
        <end position="469"/>
    </location>
</feature>
<dbReference type="InterPro" id="IPR018967">
    <property type="entry name" value="FeS-contain_CDGSH-typ"/>
</dbReference>
<keyword evidence="2" id="KW-0479">Metal-binding</keyword>
<evidence type="ECO:0000256" key="5">
    <source>
        <dbReference type="ARBA" id="ARBA00034078"/>
    </source>
</evidence>
<keyword evidence="7" id="KW-1133">Transmembrane helix</keyword>
<gene>
    <name evidence="9" type="ORF">PGLA1383_LOCUS49951</name>
</gene>
<evidence type="ECO:0000256" key="3">
    <source>
        <dbReference type="ARBA" id="ARBA00023004"/>
    </source>
</evidence>
<dbReference type="EMBL" id="CAJNNV010030962">
    <property type="protein sequence ID" value="CAE8634302.1"/>
    <property type="molecule type" value="Genomic_DNA"/>
</dbReference>
<dbReference type="SMART" id="SM00704">
    <property type="entry name" value="ZnF_CDGSH"/>
    <property type="match status" value="1"/>
</dbReference>
<protein>
    <recommendedName>
        <fullName evidence="8">Iron-binding zinc finger CDGSH type domain-containing protein</fullName>
    </recommendedName>
</protein>
<evidence type="ECO:0000259" key="8">
    <source>
        <dbReference type="SMART" id="SM00704"/>
    </source>
</evidence>
<keyword evidence="3" id="KW-0408">Iron</keyword>
<evidence type="ECO:0000313" key="9">
    <source>
        <dbReference type="EMBL" id="CAE8634302.1"/>
    </source>
</evidence>
<name>A0A813H8A4_POLGL</name>
<dbReference type="Proteomes" id="UP000654075">
    <property type="component" value="Unassembled WGS sequence"/>
</dbReference>